<sequence length="51" mass="5626">MVEILIGLIIAIIAIYILVNNIKNKFKGKNCCSCSSCTMNHSCASKQNHKN</sequence>
<feature type="transmembrane region" description="Helical" evidence="1">
    <location>
        <begin position="6"/>
        <end position="22"/>
    </location>
</feature>
<keyword evidence="1" id="KW-1133">Transmembrane helix</keyword>
<dbReference type="EMBL" id="JAGGLM010000001">
    <property type="protein sequence ID" value="MBP2031766.1"/>
    <property type="molecule type" value="Genomic_DNA"/>
</dbReference>
<evidence type="ECO:0000313" key="3">
    <source>
        <dbReference type="Proteomes" id="UP001519307"/>
    </source>
</evidence>
<dbReference type="Pfam" id="PF12669">
    <property type="entry name" value="FeoB_associated"/>
    <property type="match status" value="1"/>
</dbReference>
<gene>
    <name evidence="2" type="ORF">J2Z42_000431</name>
</gene>
<reference evidence="2 3" key="1">
    <citation type="submission" date="2021-03" db="EMBL/GenBank/DDBJ databases">
        <title>Genomic Encyclopedia of Type Strains, Phase IV (KMG-IV): sequencing the most valuable type-strain genomes for metagenomic binning, comparative biology and taxonomic classification.</title>
        <authorList>
            <person name="Goeker M."/>
        </authorList>
    </citation>
    <scope>NUCLEOTIDE SEQUENCE [LARGE SCALE GENOMIC DNA]</scope>
    <source>
        <strain evidence="2 3">DSM 28783</strain>
    </source>
</reference>
<keyword evidence="1" id="KW-0812">Transmembrane</keyword>
<keyword evidence="3" id="KW-1185">Reference proteome</keyword>
<dbReference type="RefSeq" id="WP_209700703.1">
    <property type="nucleotide sequence ID" value="NZ_JAGGLM010000001.1"/>
</dbReference>
<keyword evidence="1" id="KW-0472">Membrane</keyword>
<protein>
    <submittedName>
        <fullName evidence="2">Positive regulator of sigma E activity</fullName>
    </submittedName>
</protein>
<organism evidence="2 3">
    <name type="scientific">Clostridium algifaecis</name>
    <dbReference type="NCBI Taxonomy" id="1472040"/>
    <lineage>
        <taxon>Bacteria</taxon>
        <taxon>Bacillati</taxon>
        <taxon>Bacillota</taxon>
        <taxon>Clostridia</taxon>
        <taxon>Eubacteriales</taxon>
        <taxon>Clostridiaceae</taxon>
        <taxon>Clostridium</taxon>
    </lineage>
</organism>
<accession>A0ABS4KQL9</accession>
<evidence type="ECO:0000256" key="1">
    <source>
        <dbReference type="SAM" id="Phobius"/>
    </source>
</evidence>
<name>A0ABS4KQL9_9CLOT</name>
<evidence type="ECO:0000313" key="2">
    <source>
        <dbReference type="EMBL" id="MBP2031766.1"/>
    </source>
</evidence>
<proteinExistence type="predicted"/>
<comment type="caution">
    <text evidence="2">The sequence shown here is derived from an EMBL/GenBank/DDBJ whole genome shotgun (WGS) entry which is preliminary data.</text>
</comment>
<dbReference type="Proteomes" id="UP001519307">
    <property type="component" value="Unassembled WGS sequence"/>
</dbReference>